<accession>A0AB39XPY3</accession>
<dbReference type="InterPro" id="IPR018968">
    <property type="entry name" value="Phasin"/>
</dbReference>
<proteinExistence type="predicted"/>
<feature type="domain" description="Phasin" evidence="1">
    <location>
        <begin position="56"/>
        <end position="154"/>
    </location>
</feature>
<evidence type="ECO:0000259" key="1">
    <source>
        <dbReference type="Pfam" id="PF09361"/>
    </source>
</evidence>
<sequence>MPVSDANVNAETNAAPLNGTASTSEKLQFDTPFFGIHAIFGGFAEPAITRAKANFEQMKEASEAVTAGLCDACSASANRAAEYGTKVIEISNVNTSSALQFFCELANVKSFADLVNLSTAHTRKTIEASSAQNRELWHLAREVATETADPIKKSFNRVLHKAA</sequence>
<dbReference type="Pfam" id="PF09361">
    <property type="entry name" value="Phasin_2"/>
    <property type="match status" value="1"/>
</dbReference>
<dbReference type="EMBL" id="CP165734">
    <property type="protein sequence ID" value="XDV58387.1"/>
    <property type="molecule type" value="Genomic_DNA"/>
</dbReference>
<dbReference type="InterPro" id="IPR010234">
    <property type="entry name" value="Phasin_subfam-2"/>
</dbReference>
<reference evidence="2" key="1">
    <citation type="submission" date="2024-08" db="EMBL/GenBank/DDBJ databases">
        <authorList>
            <person name="Chaddad Z."/>
            <person name="Lamrabet M."/>
            <person name="Bouhnik O."/>
            <person name="Alami S."/>
            <person name="Wipf D."/>
            <person name="Courty P.E."/>
            <person name="Missbah El Idrissi M."/>
        </authorList>
    </citation>
    <scope>NUCLEOTIDE SEQUENCE</scope>
    <source>
        <strain evidence="2">LLZ17</strain>
    </source>
</reference>
<name>A0AB39XPY3_9BRAD</name>
<gene>
    <name evidence="2" type="ORF">AB8Z38_02280</name>
</gene>
<dbReference type="RefSeq" id="WP_369722908.1">
    <property type="nucleotide sequence ID" value="NZ_CP165734.1"/>
</dbReference>
<protein>
    <submittedName>
        <fullName evidence="2">Phasin</fullName>
    </submittedName>
</protein>
<dbReference type="NCBIfam" id="TIGR01985">
    <property type="entry name" value="phasin_2"/>
    <property type="match status" value="1"/>
</dbReference>
<evidence type="ECO:0000313" key="2">
    <source>
        <dbReference type="EMBL" id="XDV58387.1"/>
    </source>
</evidence>
<organism evidence="2">
    <name type="scientific">Bradyrhizobium sp. LLZ17</name>
    <dbReference type="NCBI Taxonomy" id="3239388"/>
    <lineage>
        <taxon>Bacteria</taxon>
        <taxon>Pseudomonadati</taxon>
        <taxon>Pseudomonadota</taxon>
        <taxon>Alphaproteobacteria</taxon>
        <taxon>Hyphomicrobiales</taxon>
        <taxon>Nitrobacteraceae</taxon>
        <taxon>Bradyrhizobium</taxon>
    </lineage>
</organism>
<dbReference type="AlphaFoldDB" id="A0AB39XPY3"/>